<keyword evidence="5" id="KW-0624">Polysaccharide degradation</keyword>
<feature type="domain" description="Auxiliary Activity family 9 catalytic" evidence="7">
    <location>
        <begin position="19"/>
        <end position="237"/>
    </location>
</feature>
<keyword evidence="8" id="KW-0503">Monooxygenase</keyword>
<accession>A0A6A7BDH6</accession>
<dbReference type="Proteomes" id="UP000799423">
    <property type="component" value="Unassembled WGS sequence"/>
</dbReference>
<comment type="function">
    <text evidence="5">Lytic polysaccharide monooxygenase (LMPO) that depolymerizes crystalline and amorphous polysaccharides via the oxidation of scissile alpha- or beta-(1-4)-glycosidic bonds, yielding C1 and/or C4 oxidation products. Catalysis by LPMOs requires the reduction of the active-site copper from Cu(II) to Cu(I) by a reducing agent and H(2)O(2) or O(2) as a cosubstrate.</text>
</comment>
<dbReference type="GO" id="GO:0030248">
    <property type="term" value="F:cellulose binding"/>
    <property type="evidence" value="ECO:0007669"/>
    <property type="project" value="UniProtKB-UniRule"/>
</dbReference>
<evidence type="ECO:0000256" key="3">
    <source>
        <dbReference type="ARBA" id="ARBA00022525"/>
    </source>
</evidence>
<name>A0A6A7BDH6_9PLEO</name>
<keyword evidence="8" id="KW-0560">Oxidoreductase</keyword>
<comment type="subcellular location">
    <subcellularLocation>
        <location evidence="2 5">Secreted</location>
    </subcellularLocation>
</comment>
<dbReference type="AlphaFoldDB" id="A0A6A7BDH6"/>
<dbReference type="InterPro" id="IPR005103">
    <property type="entry name" value="AA9_LPMO"/>
</dbReference>
<dbReference type="PANTHER" id="PTHR33353:SF19">
    <property type="entry name" value="GLYCOSYLHYDROLASE FAMILY 61-8 PROTEIN"/>
    <property type="match status" value="1"/>
</dbReference>
<keyword evidence="5" id="KW-0119">Carbohydrate metabolism</keyword>
<evidence type="ECO:0000256" key="4">
    <source>
        <dbReference type="ARBA" id="ARBA00023157"/>
    </source>
</evidence>
<dbReference type="GO" id="GO:0005576">
    <property type="term" value="C:extracellular region"/>
    <property type="evidence" value="ECO:0007669"/>
    <property type="project" value="UniProtKB-SubCell"/>
</dbReference>
<evidence type="ECO:0000313" key="9">
    <source>
        <dbReference type="Proteomes" id="UP000799423"/>
    </source>
</evidence>
<dbReference type="EMBL" id="MU006295">
    <property type="protein sequence ID" value="KAF2853556.1"/>
    <property type="molecule type" value="Genomic_DNA"/>
</dbReference>
<dbReference type="Pfam" id="PF03443">
    <property type="entry name" value="AA9"/>
    <property type="match status" value="1"/>
</dbReference>
<keyword evidence="4 5" id="KW-1015">Disulfide bond</keyword>
<dbReference type="CDD" id="cd21175">
    <property type="entry name" value="LPMO_AA9"/>
    <property type="match status" value="1"/>
</dbReference>
<proteinExistence type="predicted"/>
<keyword evidence="6" id="KW-0732">Signal</keyword>
<comment type="cofactor">
    <cofactor evidence="1">
        <name>Cu(2+)</name>
        <dbReference type="ChEBI" id="CHEBI:29036"/>
    </cofactor>
</comment>
<evidence type="ECO:0000256" key="2">
    <source>
        <dbReference type="ARBA" id="ARBA00004613"/>
    </source>
</evidence>
<keyword evidence="9" id="KW-1185">Reference proteome</keyword>
<organism evidence="8 9">
    <name type="scientific">Plenodomus tracheiphilus IPT5</name>
    <dbReference type="NCBI Taxonomy" id="1408161"/>
    <lineage>
        <taxon>Eukaryota</taxon>
        <taxon>Fungi</taxon>
        <taxon>Dikarya</taxon>
        <taxon>Ascomycota</taxon>
        <taxon>Pezizomycotina</taxon>
        <taxon>Dothideomycetes</taxon>
        <taxon>Pleosporomycetidae</taxon>
        <taxon>Pleosporales</taxon>
        <taxon>Pleosporineae</taxon>
        <taxon>Leptosphaeriaceae</taxon>
        <taxon>Plenodomus</taxon>
    </lineage>
</organism>
<gene>
    <name evidence="8" type="ORF">T440DRAFT_418731</name>
</gene>
<keyword evidence="3 5" id="KW-0964">Secreted</keyword>
<feature type="chain" id="PRO_5025552893" description="AA9 family lytic polysaccharide monooxygenase" evidence="6">
    <location>
        <begin position="19"/>
        <end position="253"/>
    </location>
</feature>
<comment type="catalytic activity">
    <reaction evidence="5">
        <text>[(1-&gt;4)-beta-D-glucosyl]n+m + reduced acceptor + O2 = 4-dehydro-beta-D-glucosyl-[(1-&gt;4)-beta-D-glucosyl]n-1 + [(1-&gt;4)-beta-D-glucosyl]m + acceptor + H2O.</text>
        <dbReference type="EC" id="1.14.99.56"/>
    </reaction>
</comment>
<comment type="domain">
    <text evidence="5">Has a modular structure: an endo-beta-1,4-glucanase catalytic module at the N-terminus, a linker rich in serines and threonines, and a C-terminal carbohydrate-binding module (CBM).</text>
</comment>
<evidence type="ECO:0000256" key="6">
    <source>
        <dbReference type="SAM" id="SignalP"/>
    </source>
</evidence>
<evidence type="ECO:0000259" key="7">
    <source>
        <dbReference type="Pfam" id="PF03443"/>
    </source>
</evidence>
<dbReference type="OrthoDB" id="4849160at2759"/>
<dbReference type="EC" id="1.14.99.56" evidence="5"/>
<dbReference type="PANTHER" id="PTHR33353">
    <property type="entry name" value="PUTATIVE (AFU_ORTHOLOGUE AFUA_1G12560)-RELATED"/>
    <property type="match status" value="1"/>
</dbReference>
<dbReference type="Gene3D" id="2.70.50.70">
    <property type="match status" value="1"/>
</dbReference>
<protein>
    <recommendedName>
        <fullName evidence="5">AA9 family lytic polysaccharide monooxygenase</fullName>
        <ecNumber evidence="5">1.14.99.56</ecNumber>
    </recommendedName>
    <alternativeName>
        <fullName evidence="5">Endo-beta-1,4-glucanase</fullName>
    </alternativeName>
    <alternativeName>
        <fullName evidence="5">Glycosyl hydrolase 61 family protein</fullName>
    </alternativeName>
</protein>
<evidence type="ECO:0000256" key="1">
    <source>
        <dbReference type="ARBA" id="ARBA00001973"/>
    </source>
</evidence>
<keyword evidence="5" id="KW-0136">Cellulose degradation</keyword>
<dbReference type="GO" id="GO:0030245">
    <property type="term" value="P:cellulose catabolic process"/>
    <property type="evidence" value="ECO:0007669"/>
    <property type="project" value="UniProtKB-UniRule"/>
</dbReference>
<evidence type="ECO:0000256" key="5">
    <source>
        <dbReference type="RuleBase" id="RU368122"/>
    </source>
</evidence>
<dbReference type="GO" id="GO:0008810">
    <property type="term" value="F:cellulase activity"/>
    <property type="evidence" value="ECO:0007669"/>
    <property type="project" value="UniProtKB-UniRule"/>
</dbReference>
<dbReference type="InterPro" id="IPR049892">
    <property type="entry name" value="AA9"/>
</dbReference>
<evidence type="ECO:0000313" key="8">
    <source>
        <dbReference type="EMBL" id="KAF2853556.1"/>
    </source>
</evidence>
<sequence length="253" mass="28285">MWHAVAFISLLAAHKVSAHGGALNYTVGDTWYPGYDPYGDQPMQDSAPWMVQRKWITNDPIFETTNISLSCNTPGNPARSYIPITAGSNITAAYAYWVHTVGPMIAWLAYCDNAVNDCSTFDSSTASWFKIGQKGLLEGTIEQGTWFQKAFSRWDGTPSLWSETVPRNLKRGKYIVRHEIISLHSANKPQFYPECAHLDVHGDGEGFPGEEYMVKIPGVWSMDDPAINLDIYQPNVSMRTDYEIPGPPVWTGE</sequence>
<dbReference type="GO" id="GO:0004497">
    <property type="term" value="F:monooxygenase activity"/>
    <property type="evidence" value="ECO:0007669"/>
    <property type="project" value="UniProtKB-KW"/>
</dbReference>
<feature type="signal peptide" evidence="6">
    <location>
        <begin position="1"/>
        <end position="18"/>
    </location>
</feature>
<reference evidence="8" key="1">
    <citation type="submission" date="2020-01" db="EMBL/GenBank/DDBJ databases">
        <authorList>
            <consortium name="DOE Joint Genome Institute"/>
            <person name="Haridas S."/>
            <person name="Albert R."/>
            <person name="Binder M."/>
            <person name="Bloem J."/>
            <person name="Labutti K."/>
            <person name="Salamov A."/>
            <person name="Andreopoulos B."/>
            <person name="Baker S.E."/>
            <person name="Barry K."/>
            <person name="Bills G."/>
            <person name="Bluhm B.H."/>
            <person name="Cannon C."/>
            <person name="Castanera R."/>
            <person name="Culley D.E."/>
            <person name="Daum C."/>
            <person name="Ezra D."/>
            <person name="Gonzalez J.B."/>
            <person name="Henrissat B."/>
            <person name="Kuo A."/>
            <person name="Liang C."/>
            <person name="Lipzen A."/>
            <person name="Lutzoni F."/>
            <person name="Magnuson J."/>
            <person name="Mondo S."/>
            <person name="Nolan M."/>
            <person name="Ohm R."/>
            <person name="Pangilinan J."/>
            <person name="Park H.-J."/>
            <person name="Ramirez L."/>
            <person name="Alfaro M."/>
            <person name="Sun H."/>
            <person name="Tritt A."/>
            <person name="Yoshinaga Y."/>
            <person name="Zwiers L.-H."/>
            <person name="Turgeon B.G."/>
            <person name="Goodwin S.B."/>
            <person name="Spatafora J.W."/>
            <person name="Crous P.W."/>
            <person name="Grigoriev I.V."/>
        </authorList>
    </citation>
    <scope>NUCLEOTIDE SEQUENCE</scope>
    <source>
        <strain evidence="8">IPT5</strain>
    </source>
</reference>